<dbReference type="SUPFAM" id="SSF48179">
    <property type="entry name" value="6-phosphogluconate dehydrogenase C-terminal domain-like"/>
    <property type="match status" value="1"/>
</dbReference>
<keyword evidence="2" id="KW-0520">NAD</keyword>
<dbReference type="EMBL" id="NOXS01000026">
    <property type="protein sequence ID" value="OYQ20780.1"/>
    <property type="molecule type" value="Genomic_DNA"/>
</dbReference>
<keyword evidence="1" id="KW-0560">Oxidoreductase</keyword>
<dbReference type="InterPro" id="IPR013131">
    <property type="entry name" value="Mannitol_DH_N"/>
</dbReference>
<dbReference type="PANTHER" id="PTHR30524:SF0">
    <property type="entry name" value="ALTRONATE OXIDOREDUCTASE-RELATED"/>
    <property type="match status" value="1"/>
</dbReference>
<dbReference type="InterPro" id="IPR013118">
    <property type="entry name" value="Mannitol_DH_C"/>
</dbReference>
<sequence length="371" mass="40303">MLTPILQFGTSRFLQAHADLFVSEALERGEALGPIAVVQTTDNPSSHARVTALAAGGGYPVRIRGRQNGQIIDTEQRCTGIRAAYHAGRDWAVLRRMITGEVEVILSNTGDAGYALHPADGPSLLLPGADAPRSFPAKLLVLLHDRWQAGAPPLSVFPCELISRNGDTLRGIVQNLALTWGAAAGFRAWLAESCRWANSLVDRIVSEPIEPVGAVAEPYALWAIEAQAGLTLPCRHPALQIVPDLAVIERLKLHLLNLGHTYLADGWLRQARAAGETVFQAMETPTIRTDLEAMWTEEVLPIFAAWGLGAEATAYLADVRDRFLNPFLKHRLADIAQNHADKRLRRLAPLVAAAENLGLTLPQPRLRAVLG</sequence>
<dbReference type="RefSeq" id="WP_094407647.1">
    <property type="nucleotide sequence ID" value="NZ_BMJZ01000001.1"/>
</dbReference>
<name>A0A255XX07_9PROT</name>
<evidence type="ECO:0000259" key="4">
    <source>
        <dbReference type="Pfam" id="PF08125"/>
    </source>
</evidence>
<evidence type="ECO:0000256" key="1">
    <source>
        <dbReference type="ARBA" id="ARBA00023002"/>
    </source>
</evidence>
<dbReference type="GO" id="GO:0016491">
    <property type="term" value="F:oxidoreductase activity"/>
    <property type="evidence" value="ECO:0007669"/>
    <property type="project" value="UniProtKB-KW"/>
</dbReference>
<organism evidence="5 6">
    <name type="scientific">Elstera cyanobacteriorum</name>
    <dbReference type="NCBI Taxonomy" id="2022747"/>
    <lineage>
        <taxon>Bacteria</taxon>
        <taxon>Pseudomonadati</taxon>
        <taxon>Pseudomonadota</taxon>
        <taxon>Alphaproteobacteria</taxon>
        <taxon>Rhodospirillales</taxon>
        <taxon>Rhodospirillaceae</taxon>
        <taxon>Elstera</taxon>
    </lineage>
</organism>
<dbReference type="InterPro" id="IPR036291">
    <property type="entry name" value="NAD(P)-bd_dom_sf"/>
</dbReference>
<dbReference type="OrthoDB" id="271711at2"/>
<dbReference type="InterPro" id="IPR013328">
    <property type="entry name" value="6PGD_dom2"/>
</dbReference>
<dbReference type="Pfam" id="PF08125">
    <property type="entry name" value="Mannitol_dh_C"/>
    <property type="match status" value="1"/>
</dbReference>
<evidence type="ECO:0000313" key="6">
    <source>
        <dbReference type="Proteomes" id="UP000216361"/>
    </source>
</evidence>
<protein>
    <submittedName>
        <fullName evidence="5">D-mannonate oxidoreductase</fullName>
    </submittedName>
</protein>
<feature type="domain" description="Mannitol dehydrogenase N-terminal" evidence="3">
    <location>
        <begin position="89"/>
        <end position="226"/>
    </location>
</feature>
<proteinExistence type="predicted"/>
<gene>
    <name evidence="5" type="ORF">CHR90_03775</name>
</gene>
<dbReference type="Proteomes" id="UP000216361">
    <property type="component" value="Unassembled WGS sequence"/>
</dbReference>
<dbReference type="PANTHER" id="PTHR30524">
    <property type="entry name" value="MANNITOL-1-PHOSPHATE 5-DEHYDROGENASE"/>
    <property type="match status" value="1"/>
</dbReference>
<dbReference type="AlphaFoldDB" id="A0A255XX07"/>
<dbReference type="Pfam" id="PF01232">
    <property type="entry name" value="Mannitol_dh"/>
    <property type="match status" value="1"/>
</dbReference>
<feature type="domain" description="Mannitol dehydrogenase C-terminal" evidence="4">
    <location>
        <begin position="249"/>
        <end position="351"/>
    </location>
</feature>
<dbReference type="Gene3D" id="3.40.50.720">
    <property type="entry name" value="NAD(P)-binding Rossmann-like Domain"/>
    <property type="match status" value="1"/>
</dbReference>
<comment type="caution">
    <text evidence="5">The sequence shown here is derived from an EMBL/GenBank/DDBJ whole genome shotgun (WGS) entry which is preliminary data.</text>
</comment>
<evidence type="ECO:0000259" key="3">
    <source>
        <dbReference type="Pfam" id="PF01232"/>
    </source>
</evidence>
<accession>A0A255XX07</accession>
<evidence type="ECO:0000313" key="5">
    <source>
        <dbReference type="EMBL" id="OYQ20780.1"/>
    </source>
</evidence>
<keyword evidence="6" id="KW-1185">Reference proteome</keyword>
<dbReference type="Gene3D" id="1.10.1040.10">
    <property type="entry name" value="N-(1-d-carboxylethyl)-l-norvaline Dehydrogenase, domain 2"/>
    <property type="match status" value="1"/>
</dbReference>
<dbReference type="InterPro" id="IPR008927">
    <property type="entry name" value="6-PGluconate_DH-like_C_sf"/>
</dbReference>
<evidence type="ECO:0000256" key="2">
    <source>
        <dbReference type="ARBA" id="ARBA00023027"/>
    </source>
</evidence>
<dbReference type="SUPFAM" id="SSF51735">
    <property type="entry name" value="NAD(P)-binding Rossmann-fold domains"/>
    <property type="match status" value="1"/>
</dbReference>
<reference evidence="5 6" key="1">
    <citation type="submission" date="2017-07" db="EMBL/GenBank/DDBJ databases">
        <title>Elstera cyanobacteriorum sp. nov., a novel bacterium isolated from cyanobacterial aggregates in a eutrophic lake.</title>
        <authorList>
            <person name="Cai H."/>
        </authorList>
    </citation>
    <scope>NUCLEOTIDE SEQUENCE [LARGE SCALE GENOMIC DNA]</scope>
    <source>
        <strain evidence="5 6">TH019</strain>
    </source>
</reference>